<feature type="non-terminal residue" evidence="2">
    <location>
        <position position="87"/>
    </location>
</feature>
<feature type="region of interest" description="Disordered" evidence="1">
    <location>
        <begin position="1"/>
        <end position="24"/>
    </location>
</feature>
<reference evidence="2" key="1">
    <citation type="submission" date="2014-12" db="EMBL/GenBank/DDBJ databases">
        <title>Insight into the proteome of Arion vulgaris.</title>
        <authorList>
            <person name="Aradska J."/>
            <person name="Bulat T."/>
            <person name="Smidak R."/>
            <person name="Sarate P."/>
            <person name="Gangsoo J."/>
            <person name="Sialana F."/>
            <person name="Bilban M."/>
            <person name="Lubec G."/>
        </authorList>
    </citation>
    <scope>NUCLEOTIDE SEQUENCE</scope>
    <source>
        <tissue evidence="2">Skin</tissue>
    </source>
</reference>
<evidence type="ECO:0000313" key="2">
    <source>
        <dbReference type="EMBL" id="CEK47076.1"/>
    </source>
</evidence>
<dbReference type="EMBL" id="HACG01000211">
    <property type="protein sequence ID" value="CEK47076.1"/>
    <property type="molecule type" value="Transcribed_RNA"/>
</dbReference>
<feature type="compositionally biased region" description="Polar residues" evidence="1">
    <location>
        <begin position="56"/>
        <end position="76"/>
    </location>
</feature>
<dbReference type="AlphaFoldDB" id="A0A0B6XU77"/>
<feature type="compositionally biased region" description="Polar residues" evidence="1">
    <location>
        <begin position="1"/>
        <end position="19"/>
    </location>
</feature>
<feature type="non-terminal residue" evidence="2">
    <location>
        <position position="1"/>
    </location>
</feature>
<gene>
    <name evidence="2" type="primary">ORF505</name>
</gene>
<protein>
    <submittedName>
        <fullName evidence="2">Uncharacterized protein</fullName>
    </submittedName>
</protein>
<name>A0A0B6XU77_9EUPU</name>
<accession>A0A0B6XU77</accession>
<organism evidence="2">
    <name type="scientific">Arion vulgaris</name>
    <dbReference type="NCBI Taxonomy" id="1028688"/>
    <lineage>
        <taxon>Eukaryota</taxon>
        <taxon>Metazoa</taxon>
        <taxon>Spiralia</taxon>
        <taxon>Lophotrochozoa</taxon>
        <taxon>Mollusca</taxon>
        <taxon>Gastropoda</taxon>
        <taxon>Heterobranchia</taxon>
        <taxon>Euthyneura</taxon>
        <taxon>Panpulmonata</taxon>
        <taxon>Eupulmonata</taxon>
        <taxon>Stylommatophora</taxon>
        <taxon>Helicina</taxon>
        <taxon>Arionoidea</taxon>
        <taxon>Arionidae</taxon>
        <taxon>Arion</taxon>
    </lineage>
</organism>
<feature type="region of interest" description="Disordered" evidence="1">
    <location>
        <begin position="56"/>
        <end position="87"/>
    </location>
</feature>
<proteinExistence type="predicted"/>
<evidence type="ECO:0000256" key="1">
    <source>
        <dbReference type="SAM" id="MobiDB-lite"/>
    </source>
</evidence>
<sequence>KNVNKQSESRVTLDNNQGHLSPGTMLKSKAVTHSGEAITFTGSANYRERIKVQTGTLRGNEGFPTSTTTSTNNGAEGQTLAAPNNIP</sequence>